<protein>
    <submittedName>
        <fullName evidence="1">Uncharacterized protein</fullName>
    </submittedName>
</protein>
<accession>A0ABY5MTQ9</accession>
<evidence type="ECO:0000313" key="2">
    <source>
        <dbReference type="Proteomes" id="UP000831921"/>
    </source>
</evidence>
<dbReference type="Proteomes" id="UP000831921">
    <property type="component" value="Chromosome"/>
</dbReference>
<dbReference type="EMBL" id="CP097253">
    <property type="protein sequence ID" value="UUR07812.1"/>
    <property type="molecule type" value="Genomic_DNA"/>
</dbReference>
<sequence length="168" mass="17874">MAALLSLLALAAATTDQPRLDPAQPADLVPAVQSCTRSVTGKVKVDHYALEADGWKQDEAKGIWIVRRKPGNAAIILANSGQSSEFPGSLMQEVCMVRARLGHAATLAAIAAKVTAFSGVEPVRSRRKSGTWLWKGASYWIGMEPFDPAADGSPVTQLAVFPAPPRRP</sequence>
<gene>
    <name evidence="1" type="ORF">M1K48_12895</name>
</gene>
<keyword evidence="2" id="KW-1185">Reference proteome</keyword>
<dbReference type="RefSeq" id="WP_249503601.1">
    <property type="nucleotide sequence ID" value="NZ_CP097253.1"/>
</dbReference>
<organism evidence="1 2">
    <name type="scientific">Sphingomonas glaciei</name>
    <dbReference type="NCBI Taxonomy" id="2938948"/>
    <lineage>
        <taxon>Bacteria</taxon>
        <taxon>Pseudomonadati</taxon>
        <taxon>Pseudomonadota</taxon>
        <taxon>Alphaproteobacteria</taxon>
        <taxon>Sphingomonadales</taxon>
        <taxon>Sphingomonadaceae</taxon>
        <taxon>Sphingomonas</taxon>
    </lineage>
</organism>
<proteinExistence type="predicted"/>
<name>A0ABY5MTQ9_9SPHN</name>
<evidence type="ECO:0000313" key="1">
    <source>
        <dbReference type="EMBL" id="UUR07812.1"/>
    </source>
</evidence>
<reference evidence="1 2" key="1">
    <citation type="submission" date="2022-05" db="EMBL/GenBank/DDBJ databases">
        <title>S8-45 Sphingomonas ultraviolaceadurans.</title>
        <authorList>
            <person name="Liu Y."/>
        </authorList>
    </citation>
    <scope>NUCLEOTIDE SEQUENCE [LARGE SCALE GENOMIC DNA]</scope>
    <source>
        <strain evidence="1 2">S8-45</strain>
    </source>
</reference>